<gene>
    <name evidence="1" type="ORF">LCGC14_0415860</name>
</gene>
<dbReference type="EMBL" id="LAZR01000373">
    <property type="protein sequence ID" value="KKN71940.1"/>
    <property type="molecule type" value="Genomic_DNA"/>
</dbReference>
<dbReference type="AlphaFoldDB" id="A0A0F9SSG8"/>
<organism evidence="1">
    <name type="scientific">marine sediment metagenome</name>
    <dbReference type="NCBI Taxonomy" id="412755"/>
    <lineage>
        <taxon>unclassified sequences</taxon>
        <taxon>metagenomes</taxon>
        <taxon>ecological metagenomes</taxon>
    </lineage>
</organism>
<comment type="caution">
    <text evidence="1">The sequence shown here is derived from an EMBL/GenBank/DDBJ whole genome shotgun (WGS) entry which is preliminary data.</text>
</comment>
<name>A0A0F9SSG8_9ZZZZ</name>
<protein>
    <submittedName>
        <fullName evidence="1">Uncharacterized protein</fullName>
    </submittedName>
</protein>
<evidence type="ECO:0000313" key="1">
    <source>
        <dbReference type="EMBL" id="KKN71940.1"/>
    </source>
</evidence>
<accession>A0A0F9SSG8</accession>
<sequence>MCGKGDDYRKVDRSKYDKNANRIFGEQKLNIWRRDDNGNLIDEEDKGESK</sequence>
<proteinExistence type="predicted"/>
<reference evidence="1" key="1">
    <citation type="journal article" date="2015" name="Nature">
        <title>Complex archaea that bridge the gap between prokaryotes and eukaryotes.</title>
        <authorList>
            <person name="Spang A."/>
            <person name="Saw J.H."/>
            <person name="Jorgensen S.L."/>
            <person name="Zaremba-Niedzwiedzka K."/>
            <person name="Martijn J."/>
            <person name="Lind A.E."/>
            <person name="van Eijk R."/>
            <person name="Schleper C."/>
            <person name="Guy L."/>
            <person name="Ettema T.J."/>
        </authorList>
    </citation>
    <scope>NUCLEOTIDE SEQUENCE</scope>
</reference>